<dbReference type="AlphaFoldDB" id="A0A446B579"/>
<dbReference type="Gene3D" id="3.30.70.360">
    <property type="match status" value="1"/>
</dbReference>
<organism evidence="3 4">
    <name type="scientific">Thermothielavioides terrestris</name>
    <dbReference type="NCBI Taxonomy" id="2587410"/>
    <lineage>
        <taxon>Eukaryota</taxon>
        <taxon>Fungi</taxon>
        <taxon>Dikarya</taxon>
        <taxon>Ascomycota</taxon>
        <taxon>Pezizomycotina</taxon>
        <taxon>Sordariomycetes</taxon>
        <taxon>Sordariomycetidae</taxon>
        <taxon>Sordariales</taxon>
        <taxon>Chaetomiaceae</taxon>
        <taxon>Thermothielavioides</taxon>
    </lineage>
</organism>
<accession>A0A446B579</accession>
<dbReference type="SUPFAM" id="SSF55031">
    <property type="entry name" value="Bacterial exopeptidase dimerisation domain"/>
    <property type="match status" value="1"/>
</dbReference>
<evidence type="ECO:0000256" key="1">
    <source>
        <dbReference type="PIRNR" id="PIRNR037226"/>
    </source>
</evidence>
<dbReference type="EMBL" id="OUUZ01000001">
    <property type="protein sequence ID" value="SPQ17639.1"/>
    <property type="molecule type" value="Genomic_DNA"/>
</dbReference>
<dbReference type="CDD" id="cd05672">
    <property type="entry name" value="M20_ACY1L2-like"/>
    <property type="match status" value="1"/>
</dbReference>
<dbReference type="FunFam" id="3.30.70.360:FF:000004">
    <property type="entry name" value="Peptidase M20 domain-containing protein 2"/>
    <property type="match status" value="1"/>
</dbReference>
<dbReference type="PANTHER" id="PTHR30575">
    <property type="entry name" value="PEPTIDASE M20"/>
    <property type="match status" value="1"/>
</dbReference>
<dbReference type="InterPro" id="IPR036264">
    <property type="entry name" value="Bact_exopeptidase_dim_dom"/>
</dbReference>
<proteinExistence type="inferred from homology"/>
<evidence type="ECO:0000259" key="2">
    <source>
        <dbReference type="Pfam" id="PF07687"/>
    </source>
</evidence>
<reference evidence="3 4" key="1">
    <citation type="submission" date="2018-04" db="EMBL/GenBank/DDBJ databases">
        <authorList>
            <person name="Huttner S."/>
            <person name="Dainat J."/>
        </authorList>
    </citation>
    <scope>NUCLEOTIDE SEQUENCE [LARGE SCALE GENOMIC DNA]</scope>
</reference>
<dbReference type="NCBIfam" id="TIGR01891">
    <property type="entry name" value="amidohydrolases"/>
    <property type="match status" value="1"/>
</dbReference>
<name>A0A446B579_9PEZI</name>
<dbReference type="InterPro" id="IPR052030">
    <property type="entry name" value="Peptidase_M20/M20A_hydrolases"/>
</dbReference>
<evidence type="ECO:0000313" key="4">
    <source>
        <dbReference type="Proteomes" id="UP000289323"/>
    </source>
</evidence>
<dbReference type="PIRSF" id="PIRSF037226">
    <property type="entry name" value="Amidohydrolase_ACY1L2_prd"/>
    <property type="match status" value="1"/>
</dbReference>
<sequence>MEEDGFVLVANKGEECCSLMNPTPEQHQEGPAGYLSEIGTFIDSLAEALWPLNRFIHDNPEIAFQEYKAHQALTDFMRSRQETWKVTPSAYGMETAWVAVYDSGKPGPAVSFNVEMDALPGLGHACGHNLIATASVAAGLATAALMRRHRLPGKVLLFGTPGEEGYRGGKIRLLEQGAYAGVDISLISHPGILHNSALVRTTAFARLEVTYFGRAAHAAKNPWEGINALDALVVAYTAVAALRQQTMPGDVIGLAITDGGGDATNAIHARAACVCALRAASAARLEQLVARVRGCFRGGAEATGARVEIILTPGYKDHVPNRVLAASYARCWNQLPDVPDPPMPSPPTCGAAEPQFARIASSTDQGDVSYAVPSVNASFAIPPGPRGGQPHSADFAIASGTREAFERALRVGKALAGTAVDVLTKEGLLEEVKAQWKRDMEDAKNPSPS</sequence>
<dbReference type="Gene3D" id="3.40.630.10">
    <property type="entry name" value="Zn peptidases"/>
    <property type="match status" value="1"/>
</dbReference>
<dbReference type="InterPro" id="IPR011650">
    <property type="entry name" value="Peptidase_M20_dimer"/>
</dbReference>
<protein>
    <recommendedName>
        <fullName evidence="1">Peptidase M20 domain-containing protein 2</fullName>
    </recommendedName>
</protein>
<dbReference type="PANTHER" id="PTHR30575:SF4">
    <property type="entry name" value="PEPTIDASE M20 DOMAIN-CONTAINING PROTEIN 2"/>
    <property type="match status" value="1"/>
</dbReference>
<dbReference type="Proteomes" id="UP000289323">
    <property type="component" value="Unassembled WGS sequence"/>
</dbReference>
<evidence type="ECO:0000313" key="3">
    <source>
        <dbReference type="EMBL" id="SPQ17639.1"/>
    </source>
</evidence>
<dbReference type="InterPro" id="IPR017144">
    <property type="entry name" value="Xaa-Arg_dipeptidase"/>
</dbReference>
<gene>
    <name evidence="3" type="ORF">TT172_LOCUS58</name>
</gene>
<feature type="domain" description="Peptidase M20 dimerisation" evidence="2">
    <location>
        <begin position="205"/>
        <end position="296"/>
    </location>
</feature>
<dbReference type="GO" id="GO:0016805">
    <property type="term" value="F:dipeptidase activity"/>
    <property type="evidence" value="ECO:0007669"/>
    <property type="project" value="InterPro"/>
</dbReference>
<comment type="similarity">
    <text evidence="1">Belongs to the peptidase M20A family.</text>
</comment>
<dbReference type="Pfam" id="PF07687">
    <property type="entry name" value="M20_dimer"/>
    <property type="match status" value="1"/>
</dbReference>
<dbReference type="SUPFAM" id="SSF53187">
    <property type="entry name" value="Zn-dependent exopeptidases"/>
    <property type="match status" value="1"/>
</dbReference>
<dbReference type="InterPro" id="IPR017439">
    <property type="entry name" value="Amidohydrolase"/>
</dbReference>